<dbReference type="Proteomes" id="UP000515847">
    <property type="component" value="Chromosome"/>
</dbReference>
<organism evidence="4 5">
    <name type="scientific">Thermanaerosceptrum fracticalcis</name>
    <dbReference type="NCBI Taxonomy" id="1712410"/>
    <lineage>
        <taxon>Bacteria</taxon>
        <taxon>Bacillati</taxon>
        <taxon>Bacillota</taxon>
        <taxon>Clostridia</taxon>
        <taxon>Eubacteriales</taxon>
        <taxon>Peptococcaceae</taxon>
        <taxon>Thermanaerosceptrum</taxon>
    </lineage>
</organism>
<accession>A0A7G6E6W1</accession>
<reference evidence="4 5" key="1">
    <citation type="journal article" date="2019" name="Front. Microbiol.">
        <title>Thermoanaerosceptrum fracticalcis gen. nov. sp. nov., a Novel Fumarate-Fermenting Microorganism From a Deep Fractured Carbonate Aquifer of the US Great Basin.</title>
        <authorList>
            <person name="Hamilton-Brehm S.D."/>
            <person name="Stewart L.E."/>
            <person name="Zavarin M."/>
            <person name="Caldwell M."/>
            <person name="Lawson P.A."/>
            <person name="Onstott T.C."/>
            <person name="Grzymski J."/>
            <person name="Neveux I."/>
            <person name="Lollar B.S."/>
            <person name="Russell C.E."/>
            <person name="Moser D.P."/>
        </authorList>
    </citation>
    <scope>NUCLEOTIDE SEQUENCE [LARGE SCALE GENOMIC DNA]</scope>
    <source>
        <strain evidence="4 5">DRI-13</strain>
    </source>
</reference>
<dbReference type="AlphaFoldDB" id="A0A7G6E6W1"/>
<dbReference type="InterPro" id="IPR008978">
    <property type="entry name" value="HSP20-like_chaperone"/>
</dbReference>
<dbReference type="KEGG" id="tfr:BR63_17020"/>
<dbReference type="PROSITE" id="PS01031">
    <property type="entry name" value="SHSP"/>
    <property type="match status" value="1"/>
</dbReference>
<keyword evidence="5" id="KW-1185">Reference proteome</keyword>
<gene>
    <name evidence="4" type="ORF">BR63_17020</name>
</gene>
<dbReference type="Pfam" id="PF00011">
    <property type="entry name" value="HSP20"/>
    <property type="match status" value="1"/>
</dbReference>
<evidence type="ECO:0000259" key="3">
    <source>
        <dbReference type="PROSITE" id="PS01031"/>
    </source>
</evidence>
<comment type="similarity">
    <text evidence="1 2">Belongs to the small heat shock protein (HSP20) family.</text>
</comment>
<sequence>MFGLVPYRRNIQQVQPLFDFENIFENFFNDSFFPALMPNAGVMNVDIKDTDNAYILEADIPGVNKENIRVEFKNDQLTIGVEHNEQHEEKKENYIRKERSLNIISRTFVFENIDSEKITARYENGVLTVTLPKKEAHSNGYRIPIS</sequence>
<feature type="domain" description="SHSP" evidence="3">
    <location>
        <begin position="36"/>
        <end position="146"/>
    </location>
</feature>
<evidence type="ECO:0000313" key="4">
    <source>
        <dbReference type="EMBL" id="QNB47815.1"/>
    </source>
</evidence>
<dbReference type="PANTHER" id="PTHR11527">
    <property type="entry name" value="HEAT-SHOCK PROTEIN 20 FAMILY MEMBER"/>
    <property type="match status" value="1"/>
</dbReference>
<dbReference type="Gene3D" id="2.60.40.790">
    <property type="match status" value="1"/>
</dbReference>
<name>A0A7G6E6W1_THEFR</name>
<proteinExistence type="inferred from homology"/>
<evidence type="ECO:0000313" key="5">
    <source>
        <dbReference type="Proteomes" id="UP000515847"/>
    </source>
</evidence>
<dbReference type="InterPro" id="IPR002068">
    <property type="entry name" value="A-crystallin/Hsp20_dom"/>
</dbReference>
<dbReference type="InterPro" id="IPR031107">
    <property type="entry name" value="Small_HSP"/>
</dbReference>
<protein>
    <submittedName>
        <fullName evidence="4">Hsp20 family protein</fullName>
    </submittedName>
</protein>
<evidence type="ECO:0000256" key="2">
    <source>
        <dbReference type="RuleBase" id="RU003616"/>
    </source>
</evidence>
<dbReference type="OrthoDB" id="9811615at2"/>
<dbReference type="CDD" id="cd06471">
    <property type="entry name" value="ACD_LpsHSP_like"/>
    <property type="match status" value="1"/>
</dbReference>
<evidence type="ECO:0000256" key="1">
    <source>
        <dbReference type="PROSITE-ProRule" id="PRU00285"/>
    </source>
</evidence>
<dbReference type="EMBL" id="CP045798">
    <property type="protein sequence ID" value="QNB47815.1"/>
    <property type="molecule type" value="Genomic_DNA"/>
</dbReference>
<dbReference type="RefSeq" id="WP_034425080.1">
    <property type="nucleotide sequence ID" value="NZ_CP045798.1"/>
</dbReference>
<dbReference type="SUPFAM" id="SSF49764">
    <property type="entry name" value="HSP20-like chaperones"/>
    <property type="match status" value="1"/>
</dbReference>